<dbReference type="Pfam" id="PF17853">
    <property type="entry name" value="GGDEF_2"/>
    <property type="match status" value="1"/>
</dbReference>
<feature type="domain" description="CdaR GGDEF-like" evidence="4">
    <location>
        <begin position="208"/>
        <end position="313"/>
    </location>
</feature>
<dbReference type="Pfam" id="PF14361">
    <property type="entry name" value="RsbRD_N"/>
    <property type="match status" value="1"/>
</dbReference>
<dbReference type="InterPro" id="IPR041522">
    <property type="entry name" value="CdaR_GGDEF"/>
</dbReference>
<dbReference type="PANTHER" id="PTHR33744:SF1">
    <property type="entry name" value="DNA-BINDING TRANSCRIPTIONAL ACTIVATOR ADER"/>
    <property type="match status" value="1"/>
</dbReference>
<accession>A0AAU2VI28</accession>
<dbReference type="AlphaFoldDB" id="A0AAU2VI28"/>
<proteinExistence type="inferred from homology"/>
<dbReference type="Gene3D" id="1.10.10.2840">
    <property type="entry name" value="PucR C-terminal helix-turn-helix domain"/>
    <property type="match status" value="1"/>
</dbReference>
<dbReference type="PANTHER" id="PTHR33744">
    <property type="entry name" value="CARBOHYDRATE DIACID REGULATOR"/>
    <property type="match status" value="1"/>
</dbReference>
<comment type="similarity">
    <text evidence="1">Belongs to the CdaR family.</text>
</comment>
<protein>
    <submittedName>
        <fullName evidence="5">Helix-turn-helix domain-containing protein</fullName>
    </submittedName>
</protein>
<organism evidence="5">
    <name type="scientific">Streptomyces sp. NBC_00008</name>
    <dbReference type="NCBI Taxonomy" id="2903610"/>
    <lineage>
        <taxon>Bacteria</taxon>
        <taxon>Bacillati</taxon>
        <taxon>Actinomycetota</taxon>
        <taxon>Actinomycetes</taxon>
        <taxon>Kitasatosporales</taxon>
        <taxon>Streptomycetaceae</taxon>
        <taxon>Streptomyces</taxon>
    </lineage>
</organism>
<evidence type="ECO:0000259" key="2">
    <source>
        <dbReference type="Pfam" id="PF13556"/>
    </source>
</evidence>
<dbReference type="InterPro" id="IPR051448">
    <property type="entry name" value="CdaR-like_regulators"/>
</dbReference>
<evidence type="ECO:0000259" key="4">
    <source>
        <dbReference type="Pfam" id="PF17853"/>
    </source>
</evidence>
<dbReference type="InterPro" id="IPR025736">
    <property type="entry name" value="PucR_C-HTH_dom"/>
</dbReference>
<evidence type="ECO:0000313" key="5">
    <source>
        <dbReference type="EMBL" id="WTW67133.1"/>
    </source>
</evidence>
<feature type="domain" description="PucR C-terminal helix-turn-helix" evidence="2">
    <location>
        <begin position="364"/>
        <end position="421"/>
    </location>
</feature>
<gene>
    <name evidence="5" type="ORF">OG398_02005</name>
</gene>
<reference evidence="5" key="1">
    <citation type="submission" date="2022-10" db="EMBL/GenBank/DDBJ databases">
        <title>The complete genomes of actinobacterial strains from the NBC collection.</title>
        <authorList>
            <person name="Joergensen T.S."/>
            <person name="Alvarez Arevalo M."/>
            <person name="Sterndorff E.B."/>
            <person name="Faurdal D."/>
            <person name="Vuksanovic O."/>
            <person name="Mourched A.-S."/>
            <person name="Charusanti P."/>
            <person name="Shaw S."/>
            <person name="Blin K."/>
            <person name="Weber T."/>
        </authorList>
    </citation>
    <scope>NUCLEOTIDE SEQUENCE</scope>
    <source>
        <strain evidence="5">NBC_00008</strain>
    </source>
</reference>
<dbReference type="Pfam" id="PF13556">
    <property type="entry name" value="HTH_30"/>
    <property type="match status" value="1"/>
</dbReference>
<dbReference type="InterPro" id="IPR042070">
    <property type="entry name" value="PucR_C-HTH_sf"/>
</dbReference>
<dbReference type="EMBL" id="CP108313">
    <property type="protein sequence ID" value="WTW67133.1"/>
    <property type="molecule type" value="Genomic_DNA"/>
</dbReference>
<evidence type="ECO:0000259" key="3">
    <source>
        <dbReference type="Pfam" id="PF14361"/>
    </source>
</evidence>
<dbReference type="InterPro" id="IPR025751">
    <property type="entry name" value="RsbRD_N_dom"/>
</dbReference>
<feature type="domain" description="RsbT co-antagonist protein RsbRD N-terminal" evidence="3">
    <location>
        <begin position="49"/>
        <end position="185"/>
    </location>
</feature>
<sequence length="444" mass="48271">MTAHPDPAPSGWIRLLTPDRAHAPASSARTIAEATDRLGSQPVAWAVAVGDELARVITREVPELGGGQAPFETLRMGTEAATLRALLLLADPAADRAVPEESLLGDREFARRRLGLDKVLRGIRVAHAALTQALMAACQERTAPSERAEQFRRISELLFGFMDEFSSRMTAEYLAEHDRWLASGAVAREEAVRAILDGQPVREETARELLAYRLEGRHLAVVAWCDSPAADTAADLRRTAAELLHLRGCSSALVLPMGATTLWAWGDLHTPFPTEAPGAYPYPEGFRFAFGSVRQGVPGFRQSHEDAQLAARVVRLNPHGTAPVVDYPDIALPALLCADLPALRRFVGDELGALAADTPHAEQLRRTLRLYLRNERGLMAVAAQLHVARNTVTYRVKRAQELLGHDPASRLPEAMAALEAARVLGPAVLRPEDNGSQDDPSRPS</sequence>
<evidence type="ECO:0000256" key="1">
    <source>
        <dbReference type="ARBA" id="ARBA00006754"/>
    </source>
</evidence>
<name>A0AAU2VI28_9ACTN</name>